<dbReference type="Proteomes" id="UP000246661">
    <property type="component" value="Unassembled WGS sequence"/>
</dbReference>
<organism evidence="1 2">
    <name type="scientific">Geodermatophilus normandii</name>
    <dbReference type="NCBI Taxonomy" id="1137989"/>
    <lineage>
        <taxon>Bacteria</taxon>
        <taxon>Bacillati</taxon>
        <taxon>Actinomycetota</taxon>
        <taxon>Actinomycetes</taxon>
        <taxon>Geodermatophilales</taxon>
        <taxon>Geodermatophilaceae</taxon>
        <taxon>Geodermatophilus</taxon>
    </lineage>
</organism>
<gene>
    <name evidence="1" type="ORF">JD79_03379</name>
</gene>
<name>A0A317QN99_9ACTN</name>
<keyword evidence="2" id="KW-1185">Reference proteome</keyword>
<sequence length="71" mass="7585">MDDDRSDVLVVRVWLEEGTGGFRARLSTPGPWWGPGHDAVVTVAVASSPAAVADAVHAWLRSFLRSATGPR</sequence>
<reference evidence="2" key="1">
    <citation type="submission" date="2018-05" db="EMBL/GenBank/DDBJ databases">
        <authorList>
            <person name="Klenk H.-P."/>
            <person name="Huntemann M."/>
            <person name="Clum A."/>
            <person name="Pillay M."/>
            <person name="Palaniappan K."/>
            <person name="Varghese N."/>
            <person name="Mikhailova N."/>
            <person name="Stamatis D."/>
            <person name="Reddy T."/>
            <person name="Daum C."/>
            <person name="Shapiro N."/>
            <person name="Ivanova N."/>
            <person name="Kyrpides N."/>
            <person name="Woyke T."/>
        </authorList>
    </citation>
    <scope>NUCLEOTIDE SEQUENCE [LARGE SCALE GENOMIC DNA]</scope>
    <source>
        <strain evidence="2">DSM 45417</strain>
    </source>
</reference>
<comment type="caution">
    <text evidence="1">The sequence shown here is derived from an EMBL/GenBank/DDBJ whole genome shotgun (WGS) entry which is preliminary data.</text>
</comment>
<accession>A0A317QN99</accession>
<evidence type="ECO:0000313" key="1">
    <source>
        <dbReference type="EMBL" id="PWW24201.1"/>
    </source>
</evidence>
<evidence type="ECO:0000313" key="2">
    <source>
        <dbReference type="Proteomes" id="UP000246661"/>
    </source>
</evidence>
<dbReference type="AlphaFoldDB" id="A0A317QN99"/>
<dbReference type="EMBL" id="QGTX01000001">
    <property type="protein sequence ID" value="PWW24201.1"/>
    <property type="molecule type" value="Genomic_DNA"/>
</dbReference>
<protein>
    <submittedName>
        <fullName evidence="1">Uncharacterized protein</fullName>
    </submittedName>
</protein>
<proteinExistence type="predicted"/>